<protein>
    <submittedName>
        <fullName evidence="3">Ras-related protein Rab-38</fullName>
    </submittedName>
</protein>
<dbReference type="WBParaSite" id="TCNE_0000478501-mRNA-1">
    <property type="protein sequence ID" value="TCNE_0000478501-mRNA-1"/>
    <property type="gene ID" value="TCNE_0000478501"/>
</dbReference>
<dbReference type="Proteomes" id="UP000050794">
    <property type="component" value="Unassembled WGS sequence"/>
</dbReference>
<gene>
    <name evidence="1" type="ORF">TCNE_LOCUS4784</name>
</gene>
<reference evidence="1 2" key="2">
    <citation type="submission" date="2018-11" db="EMBL/GenBank/DDBJ databases">
        <authorList>
            <consortium name="Pathogen Informatics"/>
        </authorList>
    </citation>
    <scope>NUCLEOTIDE SEQUENCE [LARGE SCALE GENOMIC DNA]</scope>
</reference>
<proteinExistence type="predicted"/>
<keyword evidence="2" id="KW-1185">Reference proteome</keyword>
<name>A0A183U8G5_TOXCA</name>
<reference evidence="3" key="1">
    <citation type="submission" date="2016-06" db="UniProtKB">
        <authorList>
            <consortium name="WormBaseParasite"/>
        </authorList>
    </citation>
    <scope>IDENTIFICATION</scope>
</reference>
<accession>A0A183U8G5</accession>
<organism evidence="2 3">
    <name type="scientific">Toxocara canis</name>
    <name type="common">Canine roundworm</name>
    <dbReference type="NCBI Taxonomy" id="6265"/>
    <lineage>
        <taxon>Eukaryota</taxon>
        <taxon>Metazoa</taxon>
        <taxon>Ecdysozoa</taxon>
        <taxon>Nematoda</taxon>
        <taxon>Chromadorea</taxon>
        <taxon>Rhabditida</taxon>
        <taxon>Spirurina</taxon>
        <taxon>Ascaridomorpha</taxon>
        <taxon>Ascaridoidea</taxon>
        <taxon>Toxocaridae</taxon>
        <taxon>Toxocara</taxon>
    </lineage>
</organism>
<dbReference type="EMBL" id="UYWY01009027">
    <property type="protein sequence ID" value="VDM32230.1"/>
    <property type="molecule type" value="Genomic_DNA"/>
</dbReference>
<evidence type="ECO:0000313" key="1">
    <source>
        <dbReference type="EMBL" id="VDM32230.1"/>
    </source>
</evidence>
<evidence type="ECO:0000313" key="2">
    <source>
        <dbReference type="Proteomes" id="UP000050794"/>
    </source>
</evidence>
<sequence length="40" mass="4713">MYSMNRRQRWNRLTAKKIFCHVANADTSIGVLEKWDTSKG</sequence>
<evidence type="ECO:0000313" key="3">
    <source>
        <dbReference type="WBParaSite" id="TCNE_0000478501-mRNA-1"/>
    </source>
</evidence>
<dbReference type="AlphaFoldDB" id="A0A183U8G5"/>